<dbReference type="EMBL" id="JAGSOY010000068">
    <property type="protein sequence ID" value="MBU2713248.1"/>
    <property type="molecule type" value="Genomic_DNA"/>
</dbReference>
<reference evidence="3 4" key="1">
    <citation type="submission" date="2021-04" db="EMBL/GenBank/DDBJ databases">
        <authorList>
            <person name="Pira H."/>
            <person name="Risdian C."/>
            <person name="Wink J."/>
        </authorList>
    </citation>
    <scope>NUCLEOTIDE SEQUENCE [LARGE SCALE GENOMIC DNA]</scope>
    <source>
        <strain evidence="3 4">WH53</strain>
    </source>
</reference>
<feature type="domain" description="YheO-like" evidence="1">
    <location>
        <begin position="14"/>
        <end position="119"/>
    </location>
</feature>
<dbReference type="Proteomes" id="UP000690515">
    <property type="component" value="Unassembled WGS sequence"/>
</dbReference>
<protein>
    <submittedName>
        <fullName evidence="3">PAS domain-containing protein</fullName>
    </submittedName>
</protein>
<evidence type="ECO:0000313" key="3">
    <source>
        <dbReference type="EMBL" id="MBU2713248.1"/>
    </source>
</evidence>
<sequence length="210" mass="24004">MKKQKLINDHSTLLTPYFAVADGIAALYHPYAEVVIHSLATDTVVYVANNFSKRELNEKSNLDETQFDPEQTVIGPYEKLNWDGRKLKSISVLIKTPDQKNIGLLCINLDVSAMNSLQQALQLFLKPESLVPQPDELFQDDWQEKINVFVHDWLRSHQLTLNTLSREDKKELVATLFEQGAFQKKNAAEYIANIIGLSRATVFNYLKVLR</sequence>
<dbReference type="InterPro" id="IPR013559">
    <property type="entry name" value="YheO"/>
</dbReference>
<dbReference type="Pfam" id="PF13309">
    <property type="entry name" value="HTH_22"/>
    <property type="match status" value="1"/>
</dbReference>
<evidence type="ECO:0000259" key="2">
    <source>
        <dbReference type="Pfam" id="PF13309"/>
    </source>
</evidence>
<evidence type="ECO:0000259" key="1">
    <source>
        <dbReference type="Pfam" id="PF08348"/>
    </source>
</evidence>
<proteinExistence type="predicted"/>
<organism evidence="3 4">
    <name type="scientific">Zooshikella harenae</name>
    <dbReference type="NCBI Taxonomy" id="2827238"/>
    <lineage>
        <taxon>Bacteria</taxon>
        <taxon>Pseudomonadati</taxon>
        <taxon>Pseudomonadota</taxon>
        <taxon>Gammaproteobacteria</taxon>
        <taxon>Oceanospirillales</taxon>
        <taxon>Zooshikellaceae</taxon>
        <taxon>Zooshikella</taxon>
    </lineage>
</organism>
<comment type="caution">
    <text evidence="3">The sequence shown here is derived from an EMBL/GenBank/DDBJ whole genome shotgun (WGS) entry which is preliminary data.</text>
</comment>
<dbReference type="InterPro" id="IPR039445">
    <property type="entry name" value="DauR-like_HTH"/>
</dbReference>
<dbReference type="PANTHER" id="PTHR35568">
    <property type="entry name" value="TRANSCRIPTIONAL REGULATOR DAUR"/>
    <property type="match status" value="1"/>
</dbReference>
<keyword evidence="4" id="KW-1185">Reference proteome</keyword>
<dbReference type="InterPro" id="IPR039446">
    <property type="entry name" value="DauR-like"/>
</dbReference>
<gene>
    <name evidence="3" type="ORF">KCG35_19450</name>
</gene>
<feature type="domain" description="Transcriptional regulator DauR-like HTH" evidence="2">
    <location>
        <begin position="146"/>
        <end position="207"/>
    </location>
</feature>
<dbReference type="RefSeq" id="WP_215821535.1">
    <property type="nucleotide sequence ID" value="NZ_JAGSOY010000068.1"/>
</dbReference>
<evidence type="ECO:0000313" key="4">
    <source>
        <dbReference type="Proteomes" id="UP000690515"/>
    </source>
</evidence>
<dbReference type="PANTHER" id="PTHR35568:SF1">
    <property type="entry name" value="TRANSCRIPTIONAL REGULATOR DAUR"/>
    <property type="match status" value="1"/>
</dbReference>
<dbReference type="Pfam" id="PF08348">
    <property type="entry name" value="PAS_6"/>
    <property type="match status" value="1"/>
</dbReference>
<accession>A0ABS5ZH97</accession>
<name>A0ABS5ZH97_9GAMM</name>